<protein>
    <submittedName>
        <fullName evidence="2">Uncharacterized protein</fullName>
    </submittedName>
</protein>
<reference evidence="2 3" key="1">
    <citation type="submission" date="2013-09" db="EMBL/GenBank/DDBJ databases">
        <title>Corchorus capsularis genome sequencing.</title>
        <authorList>
            <person name="Alam M."/>
            <person name="Haque M.S."/>
            <person name="Islam M.S."/>
            <person name="Emdad E.M."/>
            <person name="Islam M.M."/>
            <person name="Ahmed B."/>
            <person name="Halim A."/>
            <person name="Hossen Q.M.M."/>
            <person name="Hossain M.Z."/>
            <person name="Ahmed R."/>
            <person name="Khan M.M."/>
            <person name="Islam R."/>
            <person name="Rashid M.M."/>
            <person name="Khan S.A."/>
            <person name="Rahman M.S."/>
            <person name="Alam M."/>
        </authorList>
    </citation>
    <scope>NUCLEOTIDE SEQUENCE [LARGE SCALE GENOMIC DNA]</scope>
    <source>
        <strain evidence="3">cv. CVL-1</strain>
        <tissue evidence="2">Whole seedling</tissue>
    </source>
</reference>
<dbReference type="AlphaFoldDB" id="A0A1R3GP35"/>
<name>A0A1R3GP35_COCAP</name>
<evidence type="ECO:0000313" key="3">
    <source>
        <dbReference type="Proteomes" id="UP000188268"/>
    </source>
</evidence>
<accession>A0A1R3GP35</accession>
<proteinExistence type="predicted"/>
<dbReference type="Proteomes" id="UP000188268">
    <property type="component" value="Unassembled WGS sequence"/>
</dbReference>
<sequence length="111" mass="12840">MSHDSSLIISVVKYRSRRQRRQYHRRKKKLRNGARTSWDRRQPLTSTQTTRKQLYGLPVSVTTSKSMSCQTSFIPLLKNKTTIFLNFRSLGWLRHGQSGRRKGAGEANCSA</sequence>
<gene>
    <name evidence="2" type="ORF">CCACVL1_24613</name>
</gene>
<comment type="caution">
    <text evidence="2">The sequence shown here is derived from an EMBL/GenBank/DDBJ whole genome shotgun (WGS) entry which is preliminary data.</text>
</comment>
<organism evidence="2 3">
    <name type="scientific">Corchorus capsularis</name>
    <name type="common">Jute</name>
    <dbReference type="NCBI Taxonomy" id="210143"/>
    <lineage>
        <taxon>Eukaryota</taxon>
        <taxon>Viridiplantae</taxon>
        <taxon>Streptophyta</taxon>
        <taxon>Embryophyta</taxon>
        <taxon>Tracheophyta</taxon>
        <taxon>Spermatophyta</taxon>
        <taxon>Magnoliopsida</taxon>
        <taxon>eudicotyledons</taxon>
        <taxon>Gunneridae</taxon>
        <taxon>Pentapetalae</taxon>
        <taxon>rosids</taxon>
        <taxon>malvids</taxon>
        <taxon>Malvales</taxon>
        <taxon>Malvaceae</taxon>
        <taxon>Grewioideae</taxon>
        <taxon>Apeibeae</taxon>
        <taxon>Corchorus</taxon>
    </lineage>
</organism>
<evidence type="ECO:0000313" key="2">
    <source>
        <dbReference type="EMBL" id="OMO59780.1"/>
    </source>
</evidence>
<keyword evidence="3" id="KW-1185">Reference proteome</keyword>
<dbReference type="EMBL" id="AWWV01013863">
    <property type="protein sequence ID" value="OMO59780.1"/>
    <property type="molecule type" value="Genomic_DNA"/>
</dbReference>
<evidence type="ECO:0000256" key="1">
    <source>
        <dbReference type="SAM" id="MobiDB-lite"/>
    </source>
</evidence>
<feature type="compositionally biased region" description="Basic residues" evidence="1">
    <location>
        <begin position="18"/>
        <end position="32"/>
    </location>
</feature>
<dbReference type="Gramene" id="OMO59780">
    <property type="protein sequence ID" value="OMO59780"/>
    <property type="gene ID" value="CCACVL1_24613"/>
</dbReference>
<feature type="region of interest" description="Disordered" evidence="1">
    <location>
        <begin position="18"/>
        <end position="51"/>
    </location>
</feature>